<dbReference type="EMBL" id="JACXAJ010000001">
    <property type="protein sequence ID" value="MBD1396177.1"/>
    <property type="molecule type" value="Genomic_DNA"/>
</dbReference>
<evidence type="ECO:0000259" key="5">
    <source>
        <dbReference type="Pfam" id="PF00127"/>
    </source>
</evidence>
<dbReference type="InterPro" id="IPR008972">
    <property type="entry name" value="Cupredoxin"/>
</dbReference>
<evidence type="ECO:0000256" key="1">
    <source>
        <dbReference type="ARBA" id="ARBA00022448"/>
    </source>
</evidence>
<keyword evidence="7" id="KW-1185">Reference proteome</keyword>
<dbReference type="SUPFAM" id="SSF49503">
    <property type="entry name" value="Cupredoxins"/>
    <property type="match status" value="1"/>
</dbReference>
<keyword evidence="3" id="KW-0249">Electron transport</keyword>
<dbReference type="PANTHER" id="PTHR38439">
    <property type="entry name" value="AURACYANIN-B"/>
    <property type="match status" value="1"/>
</dbReference>
<dbReference type="Pfam" id="PF00127">
    <property type="entry name" value="Copper-bind"/>
    <property type="match status" value="1"/>
</dbReference>
<keyword evidence="2" id="KW-0479">Metal-binding</keyword>
<dbReference type="CDD" id="cd04233">
    <property type="entry name" value="Auracyanin"/>
    <property type="match status" value="1"/>
</dbReference>
<proteinExistence type="predicted"/>
<feature type="domain" description="Blue (type 1) copper" evidence="5">
    <location>
        <begin position="66"/>
        <end position="182"/>
    </location>
</feature>
<dbReference type="InterPro" id="IPR050845">
    <property type="entry name" value="Cu-binding_ET"/>
</dbReference>
<evidence type="ECO:0000256" key="4">
    <source>
        <dbReference type="ARBA" id="ARBA00023008"/>
    </source>
</evidence>
<sequence length="182" mass="19658">MYHPNIIAVKNLWLVLCLAAVYIVTGCDGSKQDDSNEKAGDVLKQQEAVQDTTLQKVEEISIRAIGGEDTARMAFDQDTLEVKAGSLVRLELINEGTDPKMILNIVFIRPGLYQMAAEQGSSAGASGNYLPDSAIMLAASPLALPGQTVSMEFTAPLEPGDYDFVSTYPGDHQKLRGKLIVK</sequence>
<evidence type="ECO:0000256" key="3">
    <source>
        <dbReference type="ARBA" id="ARBA00022982"/>
    </source>
</evidence>
<dbReference type="Proteomes" id="UP000625551">
    <property type="component" value="Unassembled WGS sequence"/>
</dbReference>
<evidence type="ECO:0000256" key="2">
    <source>
        <dbReference type="ARBA" id="ARBA00022723"/>
    </source>
</evidence>
<dbReference type="Gene3D" id="2.60.40.420">
    <property type="entry name" value="Cupredoxins - blue copper proteins"/>
    <property type="match status" value="1"/>
</dbReference>
<protein>
    <submittedName>
        <fullName evidence="6">Azurin</fullName>
    </submittedName>
</protein>
<keyword evidence="4" id="KW-0186">Copper</keyword>
<reference evidence="6 7" key="1">
    <citation type="submission" date="2020-09" db="EMBL/GenBank/DDBJ databases">
        <title>Genome sequencing and assembly of Pontibacter sp.</title>
        <authorList>
            <person name="Chhetri G."/>
        </authorList>
    </citation>
    <scope>NUCLEOTIDE SEQUENCE [LARGE SCALE GENOMIC DNA]</scope>
    <source>
        <strain evidence="6 7">JH31</strain>
    </source>
</reference>
<name>A0ABR7XD06_9BACT</name>
<evidence type="ECO:0000313" key="6">
    <source>
        <dbReference type="EMBL" id="MBD1396177.1"/>
    </source>
</evidence>
<keyword evidence="1" id="KW-0813">Transport</keyword>
<evidence type="ECO:0000313" key="7">
    <source>
        <dbReference type="Proteomes" id="UP000625551"/>
    </source>
</evidence>
<comment type="caution">
    <text evidence="6">The sequence shown here is derived from an EMBL/GenBank/DDBJ whole genome shotgun (WGS) entry which is preliminary data.</text>
</comment>
<dbReference type="PANTHER" id="PTHR38439:SF2">
    <property type="entry name" value="OUTER MEMBRANE PROTEIN H.8"/>
    <property type="match status" value="1"/>
</dbReference>
<organism evidence="6 7">
    <name type="scientific">Pontibacter aquaedesilientis</name>
    <dbReference type="NCBI Taxonomy" id="2766980"/>
    <lineage>
        <taxon>Bacteria</taxon>
        <taxon>Pseudomonadati</taxon>
        <taxon>Bacteroidota</taxon>
        <taxon>Cytophagia</taxon>
        <taxon>Cytophagales</taxon>
        <taxon>Hymenobacteraceae</taxon>
        <taxon>Pontibacter</taxon>
    </lineage>
</organism>
<accession>A0ABR7XD06</accession>
<gene>
    <name evidence="6" type="ORF">H9Q13_03285</name>
</gene>
<dbReference type="InterPro" id="IPR000923">
    <property type="entry name" value="BlueCu_1"/>
</dbReference>